<dbReference type="EMBL" id="VSSQ01101729">
    <property type="protein sequence ID" value="MPN43368.1"/>
    <property type="molecule type" value="Genomic_DNA"/>
</dbReference>
<comment type="caution">
    <text evidence="1">The sequence shown here is derived from an EMBL/GenBank/DDBJ whole genome shotgun (WGS) entry which is preliminary data.</text>
</comment>
<sequence>MRLLWRGSIGAIRHLICRQRRTVTQRARDPHSDLVGIAIQHRFFTVHLRCVTVMLLGFVDIAQIEIRHHAYPVVTGSDQRVENICETGAGLILNIFEDLVALTRRRRNRFTRANTIGQ</sequence>
<organism evidence="1">
    <name type="scientific">bioreactor metagenome</name>
    <dbReference type="NCBI Taxonomy" id="1076179"/>
    <lineage>
        <taxon>unclassified sequences</taxon>
        <taxon>metagenomes</taxon>
        <taxon>ecological metagenomes</taxon>
    </lineage>
</organism>
<gene>
    <name evidence="1" type="ORF">SDC9_190927</name>
</gene>
<accession>A0A645HWH0</accession>
<reference evidence="1" key="1">
    <citation type="submission" date="2019-08" db="EMBL/GenBank/DDBJ databases">
        <authorList>
            <person name="Kucharzyk K."/>
            <person name="Murdoch R.W."/>
            <person name="Higgins S."/>
            <person name="Loffler F."/>
        </authorList>
    </citation>
    <scope>NUCLEOTIDE SEQUENCE</scope>
</reference>
<name>A0A645HWH0_9ZZZZ</name>
<evidence type="ECO:0000313" key="1">
    <source>
        <dbReference type="EMBL" id="MPN43368.1"/>
    </source>
</evidence>
<protein>
    <submittedName>
        <fullName evidence="1">Uncharacterized protein</fullName>
    </submittedName>
</protein>
<proteinExistence type="predicted"/>
<dbReference type="AlphaFoldDB" id="A0A645HWH0"/>